<dbReference type="RefSeq" id="WP_200981166.1">
    <property type="nucleotide sequence ID" value="NZ_CP064654.1"/>
</dbReference>
<reference evidence="1 2" key="1">
    <citation type="submission" date="2020-11" db="EMBL/GenBank/DDBJ databases">
        <title>The genome sequence of Erythrobacter sp. 6D36.</title>
        <authorList>
            <person name="Liu Y."/>
        </authorList>
    </citation>
    <scope>NUCLEOTIDE SEQUENCE [LARGE SCALE GENOMIC DNA]</scope>
    <source>
        <strain evidence="1 2">6D36</strain>
    </source>
</reference>
<dbReference type="SUPFAM" id="SSF48452">
    <property type="entry name" value="TPR-like"/>
    <property type="match status" value="2"/>
</dbReference>
<accession>A0A7S8F2R7</accession>
<evidence type="ECO:0008006" key="3">
    <source>
        <dbReference type="Google" id="ProtNLM"/>
    </source>
</evidence>
<gene>
    <name evidence="1" type="ORF">IRL76_09760</name>
</gene>
<dbReference type="AlphaFoldDB" id="A0A7S8F2R7"/>
<dbReference type="EMBL" id="CP064654">
    <property type="protein sequence ID" value="QPC98159.1"/>
    <property type="molecule type" value="Genomic_DNA"/>
</dbReference>
<sequence length="338" mass="37509">MLRSQNTLETQNQAIGLAKEAVRLDPLDADAWGILGYTQASASRWRHELQSIDLRDAAKVNGQRSLDLAPGNAKGELALAAALPLLGTDNWLIRANGLKRSLAGNPRDPEVLIEQAWISRFTGHCLEASKTCERVSTEFRTASFYNIWARACWSAGQIKKTESILARSASVYPTNKMLWHTRVEVLIFGGQPERAKSILQDQKGRPAVVTDGEVKELVSMARGVASQNPSEVDAALLRLKASALRSIRPAVNAIRLASMKRRLDDAFSLAEAYFFGRGFEVAGDVGGGLFISPNQRHTNFLFEPPAAAMWSDKRFGYLLEELGLERYWREARIPPDFR</sequence>
<evidence type="ECO:0000313" key="2">
    <source>
        <dbReference type="Proteomes" id="UP000594459"/>
    </source>
</evidence>
<dbReference type="KEGG" id="qso:IRL76_09760"/>
<name>A0A7S8F2R7_9SPHN</name>
<proteinExistence type="predicted"/>
<dbReference type="Proteomes" id="UP000594459">
    <property type="component" value="Chromosome"/>
</dbReference>
<dbReference type="Gene3D" id="1.25.40.10">
    <property type="entry name" value="Tetratricopeptide repeat domain"/>
    <property type="match status" value="1"/>
</dbReference>
<dbReference type="InterPro" id="IPR011990">
    <property type="entry name" value="TPR-like_helical_dom_sf"/>
</dbReference>
<organism evidence="1 2">
    <name type="scientific">Qipengyuania soli</name>
    <dbReference type="NCBI Taxonomy" id="2782568"/>
    <lineage>
        <taxon>Bacteria</taxon>
        <taxon>Pseudomonadati</taxon>
        <taxon>Pseudomonadota</taxon>
        <taxon>Alphaproteobacteria</taxon>
        <taxon>Sphingomonadales</taxon>
        <taxon>Erythrobacteraceae</taxon>
        <taxon>Qipengyuania</taxon>
    </lineage>
</organism>
<evidence type="ECO:0000313" key="1">
    <source>
        <dbReference type="EMBL" id="QPC98159.1"/>
    </source>
</evidence>
<protein>
    <recommendedName>
        <fullName evidence="3">Tetratricopeptide repeat protein</fullName>
    </recommendedName>
</protein>
<keyword evidence="2" id="KW-1185">Reference proteome</keyword>